<keyword evidence="9" id="KW-1185">Reference proteome</keyword>
<feature type="compositionally biased region" description="Basic and acidic residues" evidence="5">
    <location>
        <begin position="767"/>
        <end position="781"/>
    </location>
</feature>
<dbReference type="Gene3D" id="1.10.287.70">
    <property type="match status" value="2"/>
</dbReference>
<name>A0A2P6N3K5_9EUKA</name>
<proteinExistence type="predicted"/>
<feature type="domain" description="Ion transport" evidence="7">
    <location>
        <begin position="482"/>
        <end position="707"/>
    </location>
</feature>
<keyword evidence="4 6" id="KW-0472">Membrane</keyword>
<dbReference type="GO" id="GO:0016020">
    <property type="term" value="C:membrane"/>
    <property type="evidence" value="ECO:0007669"/>
    <property type="project" value="UniProtKB-SubCell"/>
</dbReference>
<evidence type="ECO:0000313" key="8">
    <source>
        <dbReference type="EMBL" id="PRP78513.1"/>
    </source>
</evidence>
<feature type="domain" description="Ion transport" evidence="7">
    <location>
        <begin position="62"/>
        <end position="281"/>
    </location>
</feature>
<dbReference type="EMBL" id="MDYQ01000219">
    <property type="protein sequence ID" value="PRP78513.1"/>
    <property type="molecule type" value="Genomic_DNA"/>
</dbReference>
<dbReference type="SUPFAM" id="SSF81324">
    <property type="entry name" value="Voltage-gated potassium channels"/>
    <property type="match status" value="1"/>
</dbReference>
<feature type="transmembrane region" description="Helical" evidence="6">
    <location>
        <begin position="126"/>
        <end position="149"/>
    </location>
</feature>
<reference evidence="8 9" key="1">
    <citation type="journal article" date="2018" name="Genome Biol. Evol.">
        <title>Multiple Roots of Fruiting Body Formation in Amoebozoa.</title>
        <authorList>
            <person name="Hillmann F."/>
            <person name="Forbes G."/>
            <person name="Novohradska S."/>
            <person name="Ferling I."/>
            <person name="Riege K."/>
            <person name="Groth M."/>
            <person name="Westermann M."/>
            <person name="Marz M."/>
            <person name="Spaller T."/>
            <person name="Winckler T."/>
            <person name="Schaap P."/>
            <person name="Glockner G."/>
        </authorList>
    </citation>
    <scope>NUCLEOTIDE SEQUENCE [LARGE SCALE GENOMIC DNA]</scope>
    <source>
        <strain evidence="8 9">Jena</strain>
    </source>
</reference>
<evidence type="ECO:0000256" key="5">
    <source>
        <dbReference type="SAM" id="MobiDB-lite"/>
    </source>
</evidence>
<evidence type="ECO:0000256" key="3">
    <source>
        <dbReference type="ARBA" id="ARBA00022989"/>
    </source>
</evidence>
<feature type="transmembrane region" description="Helical" evidence="6">
    <location>
        <begin position="527"/>
        <end position="547"/>
    </location>
</feature>
<feature type="transmembrane region" description="Helical" evidence="6">
    <location>
        <begin position="685"/>
        <end position="704"/>
    </location>
</feature>
<accession>A0A2P6N3K5</accession>
<dbReference type="InterPro" id="IPR005821">
    <property type="entry name" value="Ion_trans_dom"/>
</dbReference>
<dbReference type="AlphaFoldDB" id="A0A2P6N3K5"/>
<keyword evidence="2 6" id="KW-0812">Transmembrane</keyword>
<dbReference type="InterPro" id="IPR027359">
    <property type="entry name" value="Volt_channel_dom_sf"/>
</dbReference>
<comment type="caution">
    <text evidence="8">The sequence shown here is derived from an EMBL/GenBank/DDBJ whole genome shotgun (WGS) entry which is preliminary data.</text>
</comment>
<dbReference type="Gene3D" id="1.20.120.350">
    <property type="entry name" value="Voltage-gated potassium channels. Chain C"/>
    <property type="match status" value="1"/>
</dbReference>
<feature type="transmembrane region" description="Helical" evidence="6">
    <location>
        <begin position="596"/>
        <end position="617"/>
    </location>
</feature>
<dbReference type="STRING" id="1890364.A0A2P6N3K5"/>
<feature type="region of interest" description="Disordered" evidence="5">
    <location>
        <begin position="758"/>
        <end position="781"/>
    </location>
</feature>
<evidence type="ECO:0000256" key="4">
    <source>
        <dbReference type="ARBA" id="ARBA00023136"/>
    </source>
</evidence>
<keyword evidence="3 6" id="KW-1133">Transmembrane helix</keyword>
<feature type="transmembrane region" description="Helical" evidence="6">
    <location>
        <begin position="93"/>
        <end position="114"/>
    </location>
</feature>
<dbReference type="Pfam" id="PF00520">
    <property type="entry name" value="Ion_trans"/>
    <property type="match status" value="2"/>
</dbReference>
<evidence type="ECO:0000256" key="2">
    <source>
        <dbReference type="ARBA" id="ARBA00022692"/>
    </source>
</evidence>
<feature type="transmembrane region" description="Helical" evidence="6">
    <location>
        <begin position="637"/>
        <end position="654"/>
    </location>
</feature>
<dbReference type="OrthoDB" id="416585at2759"/>
<dbReference type="GO" id="GO:0005216">
    <property type="term" value="F:monoatomic ion channel activity"/>
    <property type="evidence" value="ECO:0007669"/>
    <property type="project" value="InterPro"/>
</dbReference>
<feature type="transmembrane region" description="Helical" evidence="6">
    <location>
        <begin position="247"/>
        <end position="272"/>
    </location>
</feature>
<evidence type="ECO:0000259" key="7">
    <source>
        <dbReference type="Pfam" id="PF00520"/>
    </source>
</evidence>
<comment type="subcellular location">
    <subcellularLocation>
        <location evidence="1">Membrane</location>
        <topology evidence="1">Multi-pass membrane protein</topology>
    </subcellularLocation>
</comment>
<sequence>MSDTFWESQLVNHRSRVGQRGITLDEVPQDVLHEALRYVNEAIEIEQRKLNRKPLDQFLHSRSFKNFTLAVIILHLLLAYIELPNDYEYKTSLSILALVLELGCLAVWTTSWVLRYIKNGRKKFFSGAWTTISLIGICLTLLDIIVALFRFDLSFRLSLIFLADLTQSTRRQTKLVIFTFLSMVRVLVILWIVILFYTIVGMVLIQGIVPGDTYFINFTESLLNMITCLSTANFPEVMIQSYNYSRWYTLYFLSFYSICLYFGMNLVLAFGYSQFQQIATQELVKKYMVQRKKLLEAFYILDEAETRAIRTSFITKQTFYRLVVAGNPGCSDELTDELDKMSSKTVSPLNYFRLCDQFIMQRLNQWSWTTLSEHIPTGDFHPFGERLTYVEYVPRPPPNSRPGTPKKGGRSTFINVQGGDTPMEDEDRHTFFSRDPINYNRWKNIFGHWLVVDALVILTSDRSVEAVLCSLLIGNGIVTIVTLDQAQVTLRNTLIADTILLFIFLAESGLRIYFLKGLKRSWNKFDLGILMTSLAGKIVIEFILLLVEDKETMYMLKLGCLFRTIRILRIFSVVVKTRQLVRTITRLMTLIGQYAIIIYAVYYIFAVIGICAFNGVLVRGQEKLEGTGYDQGDYYKLVNFNSFDSTMLTLFHLMVVNNWFVTMRAVMAVVGDFASIYFVVWYQTIVAIILNLAVAFTIEALKFLTSREDQQKDMSYNRRQIERGEKKSEWDQFTLSQLEEKILDRSLKTETIIEVENRKQKRKNAAAKKESDTRRQLFKENPEDIQMETVMRYKEHQQEQPLQVKELDARDL</sequence>
<evidence type="ECO:0000256" key="6">
    <source>
        <dbReference type="SAM" id="Phobius"/>
    </source>
</evidence>
<protein>
    <recommendedName>
        <fullName evidence="7">Ion transport domain-containing protein</fullName>
    </recommendedName>
</protein>
<feature type="transmembrane region" description="Helical" evidence="6">
    <location>
        <begin position="63"/>
        <end position="81"/>
    </location>
</feature>
<dbReference type="PANTHER" id="PTHR46726:SF1">
    <property type="entry name" value="TWO-PORE CALCIUM CHANNEL 3"/>
    <property type="match status" value="1"/>
</dbReference>
<gene>
    <name evidence="8" type="ORF">PROFUN_13531</name>
</gene>
<dbReference type="PANTHER" id="PTHR46726">
    <property type="entry name" value="TWO PORE CHANNEL 3"/>
    <property type="match status" value="1"/>
</dbReference>
<feature type="transmembrane region" description="Helical" evidence="6">
    <location>
        <begin position="494"/>
        <end position="515"/>
    </location>
</feature>
<organism evidence="8 9">
    <name type="scientific">Planoprotostelium fungivorum</name>
    <dbReference type="NCBI Taxonomy" id="1890364"/>
    <lineage>
        <taxon>Eukaryota</taxon>
        <taxon>Amoebozoa</taxon>
        <taxon>Evosea</taxon>
        <taxon>Variosea</taxon>
        <taxon>Cavosteliida</taxon>
        <taxon>Cavosteliaceae</taxon>
        <taxon>Planoprotostelium</taxon>
    </lineage>
</organism>
<feature type="transmembrane region" description="Helical" evidence="6">
    <location>
        <begin position="175"/>
        <end position="208"/>
    </location>
</feature>
<dbReference type="Proteomes" id="UP000241769">
    <property type="component" value="Unassembled WGS sequence"/>
</dbReference>
<evidence type="ECO:0000313" key="9">
    <source>
        <dbReference type="Proteomes" id="UP000241769"/>
    </source>
</evidence>
<dbReference type="InParanoid" id="A0A2P6N3K5"/>
<evidence type="ECO:0000256" key="1">
    <source>
        <dbReference type="ARBA" id="ARBA00004141"/>
    </source>
</evidence>